<evidence type="ECO:0000259" key="1">
    <source>
        <dbReference type="Pfam" id="PF02627"/>
    </source>
</evidence>
<feature type="domain" description="Carboxymuconolactone decarboxylase-like" evidence="1">
    <location>
        <begin position="54"/>
        <end position="103"/>
    </location>
</feature>
<dbReference type="NCBIfam" id="TIGR00778">
    <property type="entry name" value="ahpD_dom"/>
    <property type="match status" value="1"/>
</dbReference>
<organism evidence="2 3">
    <name type="scientific">Mucilaginibacter angelicae</name>
    <dbReference type="NCBI Taxonomy" id="869718"/>
    <lineage>
        <taxon>Bacteria</taxon>
        <taxon>Pseudomonadati</taxon>
        <taxon>Bacteroidota</taxon>
        <taxon>Sphingobacteriia</taxon>
        <taxon>Sphingobacteriales</taxon>
        <taxon>Sphingobacteriaceae</taxon>
        <taxon>Mucilaginibacter</taxon>
    </lineage>
</organism>
<comment type="caution">
    <text evidence="2">The sequence shown here is derived from an EMBL/GenBank/DDBJ whole genome shotgun (WGS) entry which is preliminary data.</text>
</comment>
<evidence type="ECO:0000313" key="3">
    <source>
        <dbReference type="Proteomes" id="UP001589828"/>
    </source>
</evidence>
<dbReference type="Gene3D" id="1.20.1290.10">
    <property type="entry name" value="AhpD-like"/>
    <property type="match status" value="1"/>
</dbReference>
<proteinExistence type="predicted"/>
<sequence length="177" mass="19484">MKTFQIPIREQVSPANQVLFDNLTKMAGHVPNLFAVFAHSENALGNYLTLGSGKTSLRAKEREVVNLVVSQVNKCLYCLSAHTAIAKMQGFTDEQAMEIRRAEITFDPKLDALAKLVKSIAENQGHADLQLVENFYAAGYNEGNLVDVVIVVGDKIITNYMFALTAVPIDYPIAPEL</sequence>
<dbReference type="InterPro" id="IPR004675">
    <property type="entry name" value="AhpD_core"/>
</dbReference>
<dbReference type="InterPro" id="IPR003779">
    <property type="entry name" value="CMD-like"/>
</dbReference>
<keyword evidence="3" id="KW-1185">Reference proteome</keyword>
<dbReference type="Proteomes" id="UP001589828">
    <property type="component" value="Unassembled WGS sequence"/>
</dbReference>
<dbReference type="Pfam" id="PF02627">
    <property type="entry name" value="CMD"/>
    <property type="match status" value="1"/>
</dbReference>
<dbReference type="SUPFAM" id="SSF69118">
    <property type="entry name" value="AhpD-like"/>
    <property type="match status" value="1"/>
</dbReference>
<dbReference type="PANTHER" id="PTHR35446:SF3">
    <property type="entry name" value="CMD DOMAIN-CONTAINING PROTEIN"/>
    <property type="match status" value="1"/>
</dbReference>
<dbReference type="EMBL" id="JBHLTS010000066">
    <property type="protein sequence ID" value="MFC0516744.1"/>
    <property type="molecule type" value="Genomic_DNA"/>
</dbReference>
<evidence type="ECO:0000313" key="2">
    <source>
        <dbReference type="EMBL" id="MFC0516744.1"/>
    </source>
</evidence>
<reference evidence="2 3" key="1">
    <citation type="submission" date="2024-09" db="EMBL/GenBank/DDBJ databases">
        <authorList>
            <person name="Sun Q."/>
            <person name="Mori K."/>
        </authorList>
    </citation>
    <scope>NUCLEOTIDE SEQUENCE [LARGE SCALE GENOMIC DNA]</scope>
    <source>
        <strain evidence="2 3">NCAIM B.02415</strain>
    </source>
</reference>
<name>A0ABV6LBA3_9SPHI</name>
<accession>A0ABV6LBA3</accession>
<dbReference type="RefSeq" id="WP_377024517.1">
    <property type="nucleotide sequence ID" value="NZ_JBHLTS010000066.1"/>
</dbReference>
<gene>
    <name evidence="2" type="ORF">ACFFGT_21225</name>
</gene>
<protein>
    <submittedName>
        <fullName evidence="2">Carboxymuconolactone decarboxylase family protein</fullName>
    </submittedName>
</protein>
<dbReference type="InterPro" id="IPR029032">
    <property type="entry name" value="AhpD-like"/>
</dbReference>
<dbReference type="PANTHER" id="PTHR35446">
    <property type="entry name" value="SI:CH211-175M2.5"/>
    <property type="match status" value="1"/>
</dbReference>